<dbReference type="KEGG" id="thel:IG193_04615"/>
<accession>A0A7L9FE61</accession>
<evidence type="ECO:0000313" key="2">
    <source>
        <dbReference type="Proteomes" id="UP000594121"/>
    </source>
</evidence>
<dbReference type="InterPro" id="IPR027417">
    <property type="entry name" value="P-loop_NTPase"/>
</dbReference>
<reference evidence="1 2" key="1">
    <citation type="submission" date="2020-10" db="EMBL/GenBank/DDBJ databases">
        <title>Thermofilum lucidum 3507LT sp. nov. a novel member of Thermofilaceae family isolated from Chile hot spring, and proposal of description order Thermofilales.</title>
        <authorList>
            <person name="Zayulina K.S."/>
            <person name="Elcheninov A.G."/>
            <person name="Toshchakov S.V."/>
            <person name="Kublanov I.V."/>
        </authorList>
    </citation>
    <scope>NUCLEOTIDE SEQUENCE [LARGE SCALE GENOMIC DNA]</scope>
    <source>
        <strain evidence="1 2">3507LT</strain>
    </source>
</reference>
<organism evidence="1 2">
    <name type="scientific">Infirmifilum lucidum</name>
    <dbReference type="NCBI Taxonomy" id="2776706"/>
    <lineage>
        <taxon>Archaea</taxon>
        <taxon>Thermoproteota</taxon>
        <taxon>Thermoprotei</taxon>
        <taxon>Thermofilales</taxon>
        <taxon>Thermofilaceae</taxon>
        <taxon>Infirmifilum</taxon>
    </lineage>
</organism>
<proteinExistence type="predicted"/>
<sequence length="368" mass="42095">MSDGLVAFVTGISGSGRLSILQEVQARNSMLRVVDVGSRMFKKSSDLGVHIPDGKILDMDPLALDYLRAATFEDILKEVESIRSTGGVVGVSTHVCFRWKKHLMQAFNFHYVNTLNPDVYINVIDNAHNVYLNLLHDRVWSRRLTLKEVLVWRDEEAFITRMLAEYQKKPFYLFPRREDPAMLEKILFNVEKARKSGGKPLPKAYLSYPITHVKGDVEVWEQKDEIKKKLKEAGIVLFDPISIEDSILIDMAHDAISKGRETIEVEVDGKVGEIKVKEILDAVGDIKDQIVMRDYQLINQSDMIIVFYPTKVLSPGVLSEVKYGYTHNKNVYAIFPFEESSPFFEYYTTKVFKDADSLLDYLREVGTL</sequence>
<keyword evidence="2" id="KW-1185">Reference proteome</keyword>
<dbReference type="Gene3D" id="3.40.50.450">
    <property type="match status" value="1"/>
</dbReference>
<dbReference type="SUPFAM" id="SSF52309">
    <property type="entry name" value="N-(deoxy)ribosyltransferase-like"/>
    <property type="match status" value="1"/>
</dbReference>
<name>A0A7L9FE61_9CREN</name>
<gene>
    <name evidence="1" type="ORF">IG193_04615</name>
</gene>
<dbReference type="RefSeq" id="WP_192818053.1">
    <property type="nucleotide sequence ID" value="NZ_CP062310.1"/>
</dbReference>
<protein>
    <submittedName>
        <fullName evidence="1">Uncharacterized protein</fullName>
    </submittedName>
</protein>
<dbReference type="Proteomes" id="UP000594121">
    <property type="component" value="Chromosome"/>
</dbReference>
<dbReference type="InParanoid" id="A0A7L9FE61"/>
<dbReference type="Gene3D" id="3.40.50.300">
    <property type="entry name" value="P-loop containing nucleotide triphosphate hydrolases"/>
    <property type="match status" value="1"/>
</dbReference>
<dbReference type="AlphaFoldDB" id="A0A7L9FE61"/>
<evidence type="ECO:0000313" key="1">
    <source>
        <dbReference type="EMBL" id="QOJ78080.1"/>
    </source>
</evidence>
<dbReference type="GeneID" id="59149153"/>
<dbReference type="EMBL" id="CP062310">
    <property type="protein sequence ID" value="QOJ78080.1"/>
    <property type="molecule type" value="Genomic_DNA"/>
</dbReference>